<feature type="domain" description="Beta-adaptin appendage C-terminal subdomain" evidence="8">
    <location>
        <begin position="723"/>
        <end position="840"/>
    </location>
</feature>
<evidence type="ECO:0000259" key="8">
    <source>
        <dbReference type="SMART" id="SM01020"/>
    </source>
</evidence>
<dbReference type="AlphaFoldDB" id="A0AA88D3D4"/>
<keyword evidence="5 6" id="KW-0472">Membrane</keyword>
<dbReference type="Pfam" id="PF09066">
    <property type="entry name" value="B2-adapt-app_C"/>
    <property type="match status" value="1"/>
</dbReference>
<dbReference type="Gene3D" id="3.30.310.10">
    <property type="entry name" value="TATA-Binding Protein"/>
    <property type="match status" value="1"/>
</dbReference>
<protein>
    <recommendedName>
        <fullName evidence="6">Beta-adaptin-like protein</fullName>
    </recommendedName>
</protein>
<dbReference type="GO" id="GO:0030276">
    <property type="term" value="F:clathrin binding"/>
    <property type="evidence" value="ECO:0007669"/>
    <property type="project" value="InterPro"/>
</dbReference>
<keyword evidence="4 6" id="KW-0653">Protein transport</keyword>
<feature type="region of interest" description="Disordered" evidence="7">
    <location>
        <begin position="622"/>
        <end position="641"/>
    </location>
</feature>
<comment type="caution">
    <text evidence="9">The sequence shown here is derived from an EMBL/GenBank/DDBJ whole genome shotgun (WGS) entry which is preliminary data.</text>
</comment>
<evidence type="ECO:0000256" key="2">
    <source>
        <dbReference type="ARBA" id="ARBA00006613"/>
    </source>
</evidence>
<dbReference type="InterPro" id="IPR026739">
    <property type="entry name" value="AP_beta"/>
</dbReference>
<evidence type="ECO:0000313" key="10">
    <source>
        <dbReference type="Proteomes" id="UP001187192"/>
    </source>
</evidence>
<organism evidence="9 10">
    <name type="scientific">Ficus carica</name>
    <name type="common">Common fig</name>
    <dbReference type="NCBI Taxonomy" id="3494"/>
    <lineage>
        <taxon>Eukaryota</taxon>
        <taxon>Viridiplantae</taxon>
        <taxon>Streptophyta</taxon>
        <taxon>Embryophyta</taxon>
        <taxon>Tracheophyta</taxon>
        <taxon>Spermatophyta</taxon>
        <taxon>Magnoliopsida</taxon>
        <taxon>eudicotyledons</taxon>
        <taxon>Gunneridae</taxon>
        <taxon>Pentapetalae</taxon>
        <taxon>rosids</taxon>
        <taxon>fabids</taxon>
        <taxon>Rosales</taxon>
        <taxon>Moraceae</taxon>
        <taxon>Ficeae</taxon>
        <taxon>Ficus</taxon>
    </lineage>
</organism>
<evidence type="ECO:0000256" key="1">
    <source>
        <dbReference type="ARBA" id="ARBA00004308"/>
    </source>
</evidence>
<evidence type="ECO:0000256" key="3">
    <source>
        <dbReference type="ARBA" id="ARBA00022448"/>
    </source>
</evidence>
<dbReference type="PANTHER" id="PTHR11134">
    <property type="entry name" value="ADAPTOR COMPLEX SUBUNIT BETA FAMILY MEMBER"/>
    <property type="match status" value="1"/>
</dbReference>
<dbReference type="GO" id="GO:0030131">
    <property type="term" value="C:clathrin adaptor complex"/>
    <property type="evidence" value="ECO:0007669"/>
    <property type="project" value="InterPro"/>
</dbReference>
<keyword evidence="3 6" id="KW-0813">Transport</keyword>
<dbReference type="GO" id="GO:0016192">
    <property type="term" value="P:vesicle-mediated transport"/>
    <property type="evidence" value="ECO:0007669"/>
    <property type="project" value="InterPro"/>
</dbReference>
<dbReference type="InterPro" id="IPR011989">
    <property type="entry name" value="ARM-like"/>
</dbReference>
<name>A0AA88D3D4_FICCA</name>
<dbReference type="EMBL" id="BTGU01000010">
    <property type="protein sequence ID" value="GMN39912.1"/>
    <property type="molecule type" value="Genomic_DNA"/>
</dbReference>
<dbReference type="InterPro" id="IPR016342">
    <property type="entry name" value="AP_complex_bsu_1_2_4"/>
</dbReference>
<sequence length="845" mass="93585">MAPPAQSHRSPSPSQPSGKSEVSDLKSQLRQFAGSRAPGVDDSKRELFKKVISFMTIGIDMSSVFGEMVMCSVTPDIVLKKMCYLYVGNYAKVNPDLALLTINFLQRDCKDEDPMIRGLALRSLCSLRVANLVEYLVGPLGSGLKDNNSYVRTVAVMGVLKLYHISASTCVDADFPSVLKHLLLNDPDTQVVANCLSALQEIWSSEATNSEEASRDRETLLSKPVVYYLLNRIKEFSEWAQCLVLELVSKYVPSDSSEIFDIMNLLEDRLQHANGAVVLATTKLFLQLTLSMTDVHQQVYERIKAPLLTLVSSGSPEQSYAVLSHLHLLVMRAPFIFASDYKHFYCQYNEPSYVKKLKLEMLTAVANESNTYEIVTELCEYAANVDIPIARESIRAVGKIALQQYDVNAIVDRLLQFLEMEKDYVTAEVLVLVKDLLRKYPQWSHDCIAVVGNISSKNIQEPKAKAALIWMLGEYSQDMQDAPYILESVIENWDDEHSAEVRLHLLTAVMKCFFKRPPETQKALGAALAAGIADFHQDVHDRALFYYRLLQHNVTVAEHVVNPPKQAVSVFADTQSSEVKDRIFDEFNSLSVVYQKPSYMFTDKEHRGPFEFSDELGNLSIGTESADTGVPGHRVEANDKDLLLSTSEKEETRVPTNSGAYSAPSYDSALVSIAAPQPQSDLLSINTLAPVIASQSGFAIDDLLGLGVSETPAPAPAPSPPPLKLNPKAALEPSMFQQKWRQLPISLSQEYSMSPQGVGALTTPQVLLQHMQNNSIQCIASGGQSPNFKFFFFAQKAEESSTFLVECKISTANSKAEIKIKADDQSASQEFSSLFQSALSKFGSP</sequence>
<dbReference type="SUPFAM" id="SSF48371">
    <property type="entry name" value="ARM repeat"/>
    <property type="match status" value="1"/>
</dbReference>
<evidence type="ECO:0000256" key="7">
    <source>
        <dbReference type="SAM" id="MobiDB-lite"/>
    </source>
</evidence>
<comment type="similarity">
    <text evidence="2 6">Belongs to the adaptor complexes large subunit family.</text>
</comment>
<dbReference type="Gene3D" id="1.25.10.10">
    <property type="entry name" value="Leucine-rich Repeat Variant"/>
    <property type="match status" value="1"/>
</dbReference>
<keyword evidence="10" id="KW-1185">Reference proteome</keyword>
<dbReference type="GO" id="GO:0012505">
    <property type="term" value="C:endomembrane system"/>
    <property type="evidence" value="ECO:0007669"/>
    <property type="project" value="UniProtKB-SubCell"/>
</dbReference>
<feature type="compositionally biased region" description="Low complexity" evidence="7">
    <location>
        <begin position="1"/>
        <end position="17"/>
    </location>
</feature>
<dbReference type="InterPro" id="IPR012295">
    <property type="entry name" value="TBP_dom_sf"/>
</dbReference>
<dbReference type="SMART" id="SM01020">
    <property type="entry name" value="B2-adapt-app_C"/>
    <property type="match status" value="1"/>
</dbReference>
<reference evidence="9" key="1">
    <citation type="submission" date="2023-07" db="EMBL/GenBank/DDBJ databases">
        <title>draft genome sequence of fig (Ficus carica).</title>
        <authorList>
            <person name="Takahashi T."/>
            <person name="Nishimura K."/>
        </authorList>
    </citation>
    <scope>NUCLEOTIDE SEQUENCE</scope>
</reference>
<evidence type="ECO:0000256" key="5">
    <source>
        <dbReference type="ARBA" id="ARBA00023136"/>
    </source>
</evidence>
<dbReference type="FunFam" id="1.25.10.10:FF:000113">
    <property type="entry name" value="Beta-adaptin-like protein A"/>
    <property type="match status" value="1"/>
</dbReference>
<gene>
    <name evidence="9" type="ORF">TIFTF001_009135</name>
</gene>
<evidence type="ECO:0000313" key="9">
    <source>
        <dbReference type="EMBL" id="GMN39912.1"/>
    </source>
</evidence>
<proteinExistence type="inferred from homology"/>
<dbReference type="FunFam" id="3.30.310.10:FF:000014">
    <property type="entry name" value="Beta-adaptin-like protein"/>
    <property type="match status" value="1"/>
</dbReference>
<dbReference type="Proteomes" id="UP001187192">
    <property type="component" value="Unassembled WGS sequence"/>
</dbReference>
<dbReference type="PIRSF" id="PIRSF002291">
    <property type="entry name" value="AP_complex_beta"/>
    <property type="match status" value="1"/>
</dbReference>
<evidence type="ECO:0000256" key="6">
    <source>
        <dbReference type="PIRNR" id="PIRNR002291"/>
    </source>
</evidence>
<feature type="region of interest" description="Disordered" evidence="7">
    <location>
        <begin position="1"/>
        <end position="25"/>
    </location>
</feature>
<dbReference type="GO" id="GO:0006886">
    <property type="term" value="P:intracellular protein transport"/>
    <property type="evidence" value="ECO:0007669"/>
    <property type="project" value="InterPro"/>
</dbReference>
<comment type="subunit">
    <text evidence="6">Adaptor protein complexes are heterotetramers composed of two large adaptins (beta-type subunit and alpha-type or delta-type or epsilon-type or gamma-type subunit), a medium adaptin (mu-type subunit) and a small adaptin (sigma-type subunit).</text>
</comment>
<comment type="subcellular location">
    <subcellularLocation>
        <location evidence="1">Endomembrane system</location>
    </subcellularLocation>
</comment>
<dbReference type="InterPro" id="IPR009028">
    <property type="entry name" value="Coatomer/calthrin_app_sub_C"/>
</dbReference>
<dbReference type="InterPro" id="IPR002553">
    <property type="entry name" value="Clathrin/coatomer_adapt-like_N"/>
</dbReference>
<accession>A0AA88D3D4</accession>
<dbReference type="Pfam" id="PF01602">
    <property type="entry name" value="Adaptin_N"/>
    <property type="match status" value="1"/>
</dbReference>
<evidence type="ECO:0000256" key="4">
    <source>
        <dbReference type="ARBA" id="ARBA00022927"/>
    </source>
</evidence>
<dbReference type="InterPro" id="IPR015151">
    <property type="entry name" value="B-adaptin_app_sub_C"/>
</dbReference>
<dbReference type="InterPro" id="IPR016024">
    <property type="entry name" value="ARM-type_fold"/>
</dbReference>
<dbReference type="SUPFAM" id="SSF55711">
    <property type="entry name" value="Subdomain of clathrin and coatomer appendage domain"/>
    <property type="match status" value="1"/>
</dbReference>
<comment type="function">
    <text evidence="6">Subunit of clathrin-associated adaptor protein complex that plays a role in protein sorting in the late-Golgi/trans-Golgi network (TGN) and/or endosomes. The AP complexes mediate both the recruitment of clathrin to membranes and the recognition of sorting signals within the cytosolic tails of transmembrane cargo molecules.</text>
</comment>